<keyword evidence="3" id="KW-1185">Reference proteome</keyword>
<dbReference type="VEuPathDB" id="FungiDB:P168DRAFT_1369"/>
<dbReference type="EMBL" id="MSFM01000001">
    <property type="protein sequence ID" value="PKY07743.1"/>
    <property type="molecule type" value="Genomic_DNA"/>
</dbReference>
<gene>
    <name evidence="2" type="ORF">P168DRAFT_1369</name>
</gene>
<organism evidence="2 3">
    <name type="scientific">Aspergillus campestris (strain IBT 28561)</name>
    <dbReference type="NCBI Taxonomy" id="1392248"/>
    <lineage>
        <taxon>Eukaryota</taxon>
        <taxon>Fungi</taxon>
        <taxon>Dikarya</taxon>
        <taxon>Ascomycota</taxon>
        <taxon>Pezizomycotina</taxon>
        <taxon>Eurotiomycetes</taxon>
        <taxon>Eurotiomycetidae</taxon>
        <taxon>Eurotiales</taxon>
        <taxon>Aspergillaceae</taxon>
        <taxon>Aspergillus</taxon>
        <taxon>Aspergillus subgen. Circumdati</taxon>
    </lineage>
</organism>
<evidence type="ECO:0000313" key="3">
    <source>
        <dbReference type="Proteomes" id="UP000234254"/>
    </source>
</evidence>
<dbReference type="Proteomes" id="UP000234254">
    <property type="component" value="Unassembled WGS sequence"/>
</dbReference>
<comment type="caution">
    <text evidence="2">The sequence shown here is derived from an EMBL/GenBank/DDBJ whole genome shotgun (WGS) entry which is preliminary data.</text>
</comment>
<feature type="region of interest" description="Disordered" evidence="1">
    <location>
        <begin position="31"/>
        <end position="83"/>
    </location>
</feature>
<dbReference type="GeneID" id="36540243"/>
<evidence type="ECO:0000313" key="2">
    <source>
        <dbReference type="EMBL" id="PKY07743.1"/>
    </source>
</evidence>
<evidence type="ECO:0000256" key="1">
    <source>
        <dbReference type="SAM" id="MobiDB-lite"/>
    </source>
</evidence>
<reference evidence="2" key="1">
    <citation type="submission" date="2016-12" db="EMBL/GenBank/DDBJ databases">
        <title>The genomes of Aspergillus section Nigri reveals drivers in fungal speciation.</title>
        <authorList>
            <consortium name="DOE Joint Genome Institute"/>
            <person name="Vesth T.C."/>
            <person name="Nybo J."/>
            <person name="Theobald S."/>
            <person name="Brandl J."/>
            <person name="Frisvad J.C."/>
            <person name="Nielsen K.F."/>
            <person name="Lyhne E.K."/>
            <person name="Kogle M.E."/>
            <person name="Kuo A."/>
            <person name="Riley R."/>
            <person name="Clum A."/>
            <person name="Nolan M."/>
            <person name="Lipzen A."/>
            <person name="Salamov A."/>
            <person name="Henrissat B."/>
            <person name="Wiebenga A."/>
            <person name="De vries R.P."/>
            <person name="Grigoriev I.V."/>
            <person name="Mortensen U.H."/>
            <person name="Andersen M.R."/>
            <person name="Baker S.E."/>
        </authorList>
    </citation>
    <scope>NUCLEOTIDE SEQUENCE</scope>
    <source>
        <strain evidence="2">IBT 28561</strain>
    </source>
</reference>
<name>A0A2I1DCZ3_ASPC2</name>
<accession>A0A2I1DCZ3</accession>
<sequence>MGVVNYLNRLSPMCLVSVSSLVLAHRPCGSSELRVPSSVDPSCGGSGSLQATSPLPLPSPFPGKQTNESPGETSGGRKSSLPISSARFFSSNSTGWSENGGPKGPYNPDLLYIHVW</sequence>
<dbReference type="AlphaFoldDB" id="A0A2I1DCZ3"/>
<proteinExistence type="predicted"/>
<protein>
    <submittedName>
        <fullName evidence="2">Uncharacterized protein</fullName>
    </submittedName>
</protein>
<dbReference type="RefSeq" id="XP_024696337.1">
    <property type="nucleotide sequence ID" value="XM_024832721.1"/>
</dbReference>